<dbReference type="Proteomes" id="UP001152885">
    <property type="component" value="Unassembled WGS sequence"/>
</dbReference>
<name>A0A9W4U0T3_9ASCO</name>
<protein>
    <submittedName>
        <fullName evidence="1">Uncharacterized protein</fullName>
    </submittedName>
</protein>
<accession>A0A9W4U0T3</accession>
<proteinExistence type="predicted"/>
<organism evidence="1 2">
    <name type="scientific">Candida verbasci</name>
    <dbReference type="NCBI Taxonomy" id="1227364"/>
    <lineage>
        <taxon>Eukaryota</taxon>
        <taxon>Fungi</taxon>
        <taxon>Dikarya</taxon>
        <taxon>Ascomycota</taxon>
        <taxon>Saccharomycotina</taxon>
        <taxon>Pichiomycetes</taxon>
        <taxon>Debaryomycetaceae</taxon>
        <taxon>Candida/Lodderomyces clade</taxon>
        <taxon>Candida</taxon>
    </lineage>
</organism>
<reference evidence="1" key="1">
    <citation type="submission" date="2022-12" db="EMBL/GenBank/DDBJ databases">
        <authorList>
            <person name="Brejova B."/>
        </authorList>
    </citation>
    <scope>NUCLEOTIDE SEQUENCE</scope>
</reference>
<dbReference type="EMBL" id="CANTUO010000005">
    <property type="protein sequence ID" value="CAI5760091.1"/>
    <property type="molecule type" value="Genomic_DNA"/>
</dbReference>
<dbReference type="OrthoDB" id="4078936at2759"/>
<evidence type="ECO:0000313" key="1">
    <source>
        <dbReference type="EMBL" id="CAI5760091.1"/>
    </source>
</evidence>
<dbReference type="AlphaFoldDB" id="A0A9W4U0T3"/>
<comment type="caution">
    <text evidence="1">The sequence shown here is derived from an EMBL/GenBank/DDBJ whole genome shotgun (WGS) entry which is preliminary data.</text>
</comment>
<keyword evidence="2" id="KW-1185">Reference proteome</keyword>
<evidence type="ECO:0000313" key="2">
    <source>
        <dbReference type="Proteomes" id="UP001152885"/>
    </source>
</evidence>
<sequence>MIRLIRQRQLILPSRLIVRYSSSSSLKSTDSQITTDEILSENNPWSPSLEDDPVYIYEPNNIRRTKLPDNYRLSYNELYESPSYKHVSIMKRFTLSFSVIGLYGGKLLYESPQFDNLYSYLMVIGTLLPAVLVQYKSRDYVTRIFRLYDKSKPQTYENLVNDEQLIIEKLSFWGSKTYNELLKLTDNKNIKIDNDNKWYKPYSTWIEKTPKWARKFYVVDNIGGMKMDRVWGLIEKDSGINNGR</sequence>
<gene>
    <name evidence="1" type="ORF">CANVERA_P4602</name>
</gene>